<keyword evidence="8" id="KW-0378">Hydrolase</keyword>
<dbReference type="InterPro" id="IPR042120">
    <property type="entry name" value="MutL_C_dimsub"/>
</dbReference>
<dbReference type="SUPFAM" id="SSF55874">
    <property type="entry name" value="ATPase domain of HSP90 chaperone/DNA topoisomerase II/histidine kinase"/>
    <property type="match status" value="1"/>
</dbReference>
<dbReference type="Proteomes" id="UP000534783">
    <property type="component" value="Unassembled WGS sequence"/>
</dbReference>
<reference evidence="8 9" key="1">
    <citation type="journal article" date="2020" name="Nature">
        <title>Bacterial chemolithoautotrophy via manganese oxidation.</title>
        <authorList>
            <person name="Yu H."/>
            <person name="Leadbetter J.R."/>
        </authorList>
    </citation>
    <scope>NUCLEOTIDE SEQUENCE [LARGE SCALE GENOMIC DNA]</scope>
    <source>
        <strain evidence="8 9">Mn-1</strain>
    </source>
</reference>
<evidence type="ECO:0000256" key="4">
    <source>
        <dbReference type="ARBA" id="ARBA00023204"/>
    </source>
</evidence>
<dbReference type="CDD" id="cd16926">
    <property type="entry name" value="HATPase_MutL-MLH-PMS-like"/>
    <property type="match status" value="1"/>
</dbReference>
<dbReference type="PANTHER" id="PTHR10073:SF12">
    <property type="entry name" value="DNA MISMATCH REPAIR PROTEIN MLH1"/>
    <property type="match status" value="1"/>
</dbReference>
<dbReference type="CDD" id="cd00782">
    <property type="entry name" value="MutL_Trans"/>
    <property type="match status" value="1"/>
</dbReference>
<dbReference type="InterPro" id="IPR020667">
    <property type="entry name" value="DNA_mismatch_repair_MutL"/>
</dbReference>
<name>A0A7X6DMS9_9BACT</name>
<dbReference type="GO" id="GO:0030983">
    <property type="term" value="F:mismatched DNA binding"/>
    <property type="evidence" value="ECO:0007669"/>
    <property type="project" value="InterPro"/>
</dbReference>
<dbReference type="SMART" id="SM01340">
    <property type="entry name" value="DNA_mis_repair"/>
    <property type="match status" value="1"/>
</dbReference>
<dbReference type="AlphaFoldDB" id="A0A7X6DMS9"/>
<dbReference type="Gene3D" id="3.30.565.10">
    <property type="entry name" value="Histidine kinase-like ATPase, C-terminal domain"/>
    <property type="match status" value="1"/>
</dbReference>
<keyword evidence="3 5" id="KW-0227">DNA damage</keyword>
<dbReference type="RefSeq" id="WP_168058372.1">
    <property type="nucleotide sequence ID" value="NZ_VTOW01000001.1"/>
</dbReference>
<dbReference type="InterPro" id="IPR014790">
    <property type="entry name" value="MutL_C"/>
</dbReference>
<dbReference type="InterPro" id="IPR020568">
    <property type="entry name" value="Ribosomal_Su5_D2-typ_SF"/>
</dbReference>
<dbReference type="GO" id="GO:0140664">
    <property type="term" value="F:ATP-dependent DNA damage sensor activity"/>
    <property type="evidence" value="ECO:0007669"/>
    <property type="project" value="InterPro"/>
</dbReference>
<dbReference type="InterPro" id="IPR037198">
    <property type="entry name" value="MutL_C_sf"/>
</dbReference>
<comment type="similarity">
    <text evidence="1 5">Belongs to the DNA mismatch repair MutL/HexB family.</text>
</comment>
<dbReference type="NCBIfam" id="TIGR00585">
    <property type="entry name" value="mutl"/>
    <property type="match status" value="1"/>
</dbReference>
<dbReference type="InterPro" id="IPR014762">
    <property type="entry name" value="DNA_mismatch_repair_CS"/>
</dbReference>
<dbReference type="SUPFAM" id="SSF118116">
    <property type="entry name" value="DNA mismatch repair protein MutL"/>
    <property type="match status" value="1"/>
</dbReference>
<keyword evidence="9" id="KW-1185">Reference proteome</keyword>
<evidence type="ECO:0000313" key="8">
    <source>
        <dbReference type="EMBL" id="NKE70108.1"/>
    </source>
</evidence>
<dbReference type="HAMAP" id="MF_00149">
    <property type="entry name" value="DNA_mis_repair"/>
    <property type="match status" value="1"/>
</dbReference>
<dbReference type="InterPro" id="IPR013507">
    <property type="entry name" value="DNA_mismatch_S5_2-like"/>
</dbReference>
<dbReference type="InterPro" id="IPR002099">
    <property type="entry name" value="MutL/Mlh/PMS"/>
</dbReference>
<protein>
    <recommendedName>
        <fullName evidence="2 5">DNA mismatch repair protein MutL</fullName>
    </recommendedName>
</protein>
<dbReference type="PROSITE" id="PS00058">
    <property type="entry name" value="DNA_MISMATCH_REPAIR_1"/>
    <property type="match status" value="1"/>
</dbReference>
<dbReference type="Pfam" id="PF01119">
    <property type="entry name" value="DNA_mis_repair"/>
    <property type="match status" value="1"/>
</dbReference>
<dbReference type="GO" id="GO:0016887">
    <property type="term" value="F:ATP hydrolysis activity"/>
    <property type="evidence" value="ECO:0007669"/>
    <property type="project" value="InterPro"/>
</dbReference>
<dbReference type="SUPFAM" id="SSF54211">
    <property type="entry name" value="Ribosomal protein S5 domain 2-like"/>
    <property type="match status" value="1"/>
</dbReference>
<keyword evidence="8" id="KW-0255">Endonuclease</keyword>
<dbReference type="GO" id="GO:0005524">
    <property type="term" value="F:ATP binding"/>
    <property type="evidence" value="ECO:0007669"/>
    <property type="project" value="InterPro"/>
</dbReference>
<dbReference type="SMART" id="SM00853">
    <property type="entry name" value="MutL_C"/>
    <property type="match status" value="1"/>
</dbReference>
<proteinExistence type="inferred from homology"/>
<evidence type="ECO:0000256" key="2">
    <source>
        <dbReference type="ARBA" id="ARBA00021975"/>
    </source>
</evidence>
<keyword evidence="4 5" id="KW-0234">DNA repair</keyword>
<dbReference type="Pfam" id="PF13589">
    <property type="entry name" value="HATPase_c_3"/>
    <property type="match status" value="1"/>
</dbReference>
<dbReference type="PANTHER" id="PTHR10073">
    <property type="entry name" value="DNA MISMATCH REPAIR PROTEIN MLH, PMS, MUTL"/>
    <property type="match status" value="1"/>
</dbReference>
<evidence type="ECO:0000313" key="9">
    <source>
        <dbReference type="Proteomes" id="UP000534783"/>
    </source>
</evidence>
<feature type="domain" description="MutL C-terminal dimerisation" evidence="6">
    <location>
        <begin position="425"/>
        <end position="581"/>
    </location>
</feature>
<evidence type="ECO:0000259" key="7">
    <source>
        <dbReference type="SMART" id="SM01340"/>
    </source>
</evidence>
<dbReference type="GO" id="GO:0004519">
    <property type="term" value="F:endonuclease activity"/>
    <property type="evidence" value="ECO:0007669"/>
    <property type="project" value="UniProtKB-KW"/>
</dbReference>
<dbReference type="FunFam" id="3.30.565.10:FF:000003">
    <property type="entry name" value="DNA mismatch repair endonuclease MutL"/>
    <property type="match status" value="1"/>
</dbReference>
<keyword evidence="8" id="KW-0540">Nuclease</keyword>
<organism evidence="8 9">
    <name type="scientific">Candidatus Manganitrophus noduliformans</name>
    <dbReference type="NCBI Taxonomy" id="2606439"/>
    <lineage>
        <taxon>Bacteria</taxon>
        <taxon>Pseudomonadati</taxon>
        <taxon>Nitrospirota</taxon>
        <taxon>Nitrospiria</taxon>
        <taxon>Candidatus Troglogloeales</taxon>
        <taxon>Candidatus Manganitrophaceae</taxon>
        <taxon>Candidatus Manganitrophus</taxon>
    </lineage>
</organism>
<dbReference type="EMBL" id="VTOW01000001">
    <property type="protein sequence ID" value="NKE70108.1"/>
    <property type="molecule type" value="Genomic_DNA"/>
</dbReference>
<dbReference type="InterPro" id="IPR036890">
    <property type="entry name" value="HATPase_C_sf"/>
</dbReference>
<dbReference type="InterPro" id="IPR014721">
    <property type="entry name" value="Ribsml_uS5_D2-typ_fold_subgr"/>
</dbReference>
<dbReference type="InterPro" id="IPR042121">
    <property type="entry name" value="MutL_C_regsub"/>
</dbReference>
<evidence type="ECO:0000256" key="3">
    <source>
        <dbReference type="ARBA" id="ARBA00022763"/>
    </source>
</evidence>
<evidence type="ECO:0000256" key="1">
    <source>
        <dbReference type="ARBA" id="ARBA00006082"/>
    </source>
</evidence>
<feature type="domain" description="DNA mismatch repair protein S5" evidence="7">
    <location>
        <begin position="209"/>
        <end position="340"/>
    </location>
</feature>
<dbReference type="Pfam" id="PF08676">
    <property type="entry name" value="MutL_C"/>
    <property type="match status" value="1"/>
</dbReference>
<dbReference type="Gene3D" id="3.30.1540.20">
    <property type="entry name" value="MutL, C-terminal domain, dimerisation subdomain"/>
    <property type="match status" value="1"/>
</dbReference>
<dbReference type="GO" id="GO:0032300">
    <property type="term" value="C:mismatch repair complex"/>
    <property type="evidence" value="ECO:0007669"/>
    <property type="project" value="InterPro"/>
</dbReference>
<gene>
    <name evidence="5 8" type="primary">mutL</name>
    <name evidence="8" type="ORF">MNODULE_05045</name>
</gene>
<dbReference type="Gene3D" id="3.30.1370.100">
    <property type="entry name" value="MutL, C-terminal domain, regulatory subdomain"/>
    <property type="match status" value="1"/>
</dbReference>
<evidence type="ECO:0000259" key="6">
    <source>
        <dbReference type="SMART" id="SM00853"/>
    </source>
</evidence>
<dbReference type="InterPro" id="IPR038973">
    <property type="entry name" value="MutL/Mlh/Pms-like"/>
</dbReference>
<sequence>MPKINILPEGLANKIAAGEVVERPASVVKELVENAIDAGSRRIFVSLLEGGIRRIAVQDDGEGMAREDALLAFQRHATSKVAEEADLSTIATLGFRGEALPSIASVAKIRLITQAAAETEGTEVLLEGGQVLGVKAVGAPKGSLFEVTDLFYNTPARKKFLKSAQTELSHASDVLFHLALSHPMIHFRLTHGKKILLDAPAVSDLKDRILQLFGEEVFVRLMEAHGEGHLSTGKSLEEGEEKGLYVDTFFSRPPLRGNHRKDQYLFVNQRPVRSPLLSHAVYDAYGSYLMKGEHPFFILFLSIDPAAVDVNVHPMKREVRFQQSDPVHEAVRRVIRTTLSFAGMDELPVAVPLERLIPIQPNPLDRTKQPQLRWVGWPERAAEAGAAYWSAEKGIIQTEQIRNQEQIGFHSAFPPSHSPSPLIRPLGQIYGTFLLAEIEGEFALIDQHTAHERILYERFLERWRALQHPSIEGKGDAGPFSAVQPLLVPQQIDLPVTKAGLLRDYLKDLALFGWGIEHFGETTFLVREVPALISKIRLESFLHDLTDDLAQTEVSSKAEQPILNVIASMACHGAIRANQPLTPPEIEALLKDYFEMKTPPTCPHGRPILLRYPLLELEKLFRRK</sequence>
<evidence type="ECO:0000256" key="5">
    <source>
        <dbReference type="HAMAP-Rule" id="MF_00149"/>
    </source>
</evidence>
<dbReference type="Gene3D" id="3.30.230.10">
    <property type="match status" value="1"/>
</dbReference>
<accession>A0A7X6DMS9</accession>
<comment type="function">
    <text evidence="5">This protein is involved in the repair of mismatches in DNA. It is required for dam-dependent methyl-directed DNA mismatch repair. May act as a 'molecular matchmaker', a protein that promotes the formation of a stable complex between two or more DNA-binding proteins in an ATP-dependent manner without itself being part of a final effector complex.</text>
</comment>
<comment type="caution">
    <text evidence="8">The sequence shown here is derived from an EMBL/GenBank/DDBJ whole genome shotgun (WGS) entry which is preliminary data.</text>
</comment>
<dbReference type="GO" id="GO:0006298">
    <property type="term" value="P:mismatch repair"/>
    <property type="evidence" value="ECO:0007669"/>
    <property type="project" value="UniProtKB-UniRule"/>
</dbReference>